<evidence type="ECO:0000256" key="8">
    <source>
        <dbReference type="ARBA" id="ARBA00029346"/>
    </source>
</evidence>
<comment type="catalytic activity">
    <reaction evidence="8 9">
        <text>(R)-4'-phosphopantetheine + ATP + H(+) = 3'-dephospho-CoA + diphosphate</text>
        <dbReference type="Rhea" id="RHEA:19801"/>
        <dbReference type="ChEBI" id="CHEBI:15378"/>
        <dbReference type="ChEBI" id="CHEBI:30616"/>
        <dbReference type="ChEBI" id="CHEBI:33019"/>
        <dbReference type="ChEBI" id="CHEBI:57328"/>
        <dbReference type="ChEBI" id="CHEBI:61723"/>
        <dbReference type="EC" id="2.7.7.3"/>
    </reaction>
</comment>
<dbReference type="InterPro" id="IPR004821">
    <property type="entry name" value="Cyt_trans-like"/>
</dbReference>
<feature type="binding site" evidence="9">
    <location>
        <position position="86"/>
    </location>
    <ligand>
        <name>substrate</name>
    </ligand>
</feature>
<comment type="caution">
    <text evidence="11">The sequence shown here is derived from an EMBL/GenBank/DDBJ whole genome shotgun (WGS) entry which is preliminary data.</text>
</comment>
<evidence type="ECO:0000256" key="1">
    <source>
        <dbReference type="ARBA" id="ARBA00022490"/>
    </source>
</evidence>
<keyword evidence="1 9" id="KW-0963">Cytoplasm</keyword>
<proteinExistence type="inferred from homology"/>
<feature type="domain" description="Cytidyltransferase-like" evidence="10">
    <location>
        <begin position="4"/>
        <end position="131"/>
    </location>
</feature>
<evidence type="ECO:0000256" key="2">
    <source>
        <dbReference type="ARBA" id="ARBA00022679"/>
    </source>
</evidence>
<keyword evidence="3 9" id="KW-0548">Nucleotidyltransferase</keyword>
<feature type="binding site" evidence="9">
    <location>
        <position position="97"/>
    </location>
    <ligand>
        <name>ATP</name>
        <dbReference type="ChEBI" id="CHEBI:30616"/>
    </ligand>
</feature>
<keyword evidence="12" id="KW-1185">Reference proteome</keyword>
<comment type="cofactor">
    <cofactor evidence="9">
        <name>Mg(2+)</name>
        <dbReference type="ChEBI" id="CHEBI:18420"/>
    </cofactor>
</comment>
<comment type="similarity">
    <text evidence="9">Belongs to the bacterial CoaD family.</text>
</comment>
<organism evidence="11 12">
    <name type="scientific">Actinomycetospora aurantiaca</name>
    <dbReference type="NCBI Taxonomy" id="3129233"/>
    <lineage>
        <taxon>Bacteria</taxon>
        <taxon>Bacillati</taxon>
        <taxon>Actinomycetota</taxon>
        <taxon>Actinomycetes</taxon>
        <taxon>Pseudonocardiales</taxon>
        <taxon>Pseudonocardiaceae</taxon>
        <taxon>Actinomycetospora</taxon>
    </lineage>
</organism>
<dbReference type="PRINTS" id="PR01020">
    <property type="entry name" value="LPSBIOSNTHSS"/>
</dbReference>
<feature type="binding site" evidence="9">
    <location>
        <position position="16"/>
    </location>
    <ligand>
        <name>ATP</name>
        <dbReference type="ChEBI" id="CHEBI:30616"/>
    </ligand>
</feature>
<evidence type="ECO:0000256" key="7">
    <source>
        <dbReference type="ARBA" id="ARBA00022993"/>
    </source>
</evidence>
<evidence type="ECO:0000256" key="6">
    <source>
        <dbReference type="ARBA" id="ARBA00022842"/>
    </source>
</evidence>
<comment type="function">
    <text evidence="9">Reversibly transfers an adenylyl group from ATP to 4'-phosphopantetheine, yielding dephospho-CoA (dPCoA) and pyrophosphate.</text>
</comment>
<protein>
    <recommendedName>
        <fullName evidence="9">Phosphopantetheine adenylyltransferase</fullName>
        <ecNumber evidence="9">2.7.7.3</ecNumber>
    </recommendedName>
    <alternativeName>
        <fullName evidence="9">Dephospho-CoA pyrophosphorylase</fullName>
    </alternativeName>
    <alternativeName>
        <fullName evidence="9">Pantetheine-phosphate adenylyltransferase</fullName>
        <shortName evidence="9">PPAT</shortName>
    </alternativeName>
</protein>
<dbReference type="SUPFAM" id="SSF52374">
    <property type="entry name" value="Nucleotidylyl transferase"/>
    <property type="match status" value="1"/>
</dbReference>
<feature type="site" description="Transition state stabilizer" evidence="9">
    <location>
        <position position="16"/>
    </location>
</feature>
<keyword evidence="7 9" id="KW-0173">Coenzyme A biosynthesis</keyword>
<feature type="binding site" evidence="9">
    <location>
        <begin position="121"/>
        <end position="127"/>
    </location>
    <ligand>
        <name>ATP</name>
        <dbReference type="ChEBI" id="CHEBI:30616"/>
    </ligand>
</feature>
<sequence length="158" mass="16808">MKAVCPGSFDPVTLGHVDVVRRAAAMFDEVVVAVAINPNKQGLFTIDERRGLLADTFADLPNVSTAAFSGLLVDWCRSQGVGVIAKGLRSDTDYAYELPMAQMNRHLTGVDTVFLSASPEHTFVSSSLVKEVARGGGDVSAFLTASVHAALQERLGSR</sequence>
<comment type="pathway">
    <text evidence="9">Cofactor biosynthesis; coenzyme A biosynthesis; CoA from (R)-pantothenate: step 4/5.</text>
</comment>
<dbReference type="CDD" id="cd02163">
    <property type="entry name" value="PPAT"/>
    <property type="match status" value="1"/>
</dbReference>
<comment type="subcellular location">
    <subcellularLocation>
        <location evidence="9">Cytoplasm</location>
    </subcellularLocation>
</comment>
<gene>
    <name evidence="9 11" type="primary">coaD</name>
    <name evidence="11" type="ORF">WCD74_12375</name>
</gene>
<reference evidence="11 12" key="1">
    <citation type="submission" date="2024-03" db="EMBL/GenBank/DDBJ databases">
        <title>Actinomycetospora sp. OC33-EN08, a novel actinomycete isolated from wild orchid (Aerides multiflora).</title>
        <authorList>
            <person name="Suriyachadkun C."/>
        </authorList>
    </citation>
    <scope>NUCLEOTIDE SEQUENCE [LARGE SCALE GENOMIC DNA]</scope>
    <source>
        <strain evidence="11 12">OC33-EN08</strain>
    </source>
</reference>
<dbReference type="GO" id="GO:0004595">
    <property type="term" value="F:pantetheine-phosphate adenylyltransferase activity"/>
    <property type="evidence" value="ECO:0007669"/>
    <property type="project" value="UniProtKB-EC"/>
</dbReference>
<feature type="binding site" evidence="9">
    <location>
        <position position="72"/>
    </location>
    <ligand>
        <name>substrate</name>
    </ligand>
</feature>
<dbReference type="PANTHER" id="PTHR21342">
    <property type="entry name" value="PHOSPHOPANTETHEINE ADENYLYLTRANSFERASE"/>
    <property type="match status" value="1"/>
</dbReference>
<dbReference type="RefSeq" id="WP_337695143.1">
    <property type="nucleotide sequence ID" value="NZ_JBBEGN010000005.1"/>
</dbReference>
<comment type="subunit">
    <text evidence="9">Homohexamer.</text>
</comment>
<dbReference type="EC" id="2.7.7.3" evidence="9"/>
<evidence type="ECO:0000256" key="4">
    <source>
        <dbReference type="ARBA" id="ARBA00022741"/>
    </source>
</evidence>
<keyword evidence="5 9" id="KW-0067">ATP-binding</keyword>
<evidence type="ECO:0000313" key="12">
    <source>
        <dbReference type="Proteomes" id="UP001385809"/>
    </source>
</evidence>
<dbReference type="InterPro" id="IPR014729">
    <property type="entry name" value="Rossmann-like_a/b/a_fold"/>
</dbReference>
<keyword evidence="4 9" id="KW-0547">Nucleotide-binding</keyword>
<dbReference type="Proteomes" id="UP001385809">
    <property type="component" value="Unassembled WGS sequence"/>
</dbReference>
<dbReference type="EMBL" id="JBBEGN010000005">
    <property type="protein sequence ID" value="MEJ2868561.1"/>
    <property type="molecule type" value="Genomic_DNA"/>
</dbReference>
<dbReference type="PANTHER" id="PTHR21342:SF1">
    <property type="entry name" value="PHOSPHOPANTETHEINE ADENYLYLTRANSFERASE"/>
    <property type="match status" value="1"/>
</dbReference>
<dbReference type="InterPro" id="IPR001980">
    <property type="entry name" value="PPAT"/>
</dbReference>
<dbReference type="NCBIfam" id="TIGR01510">
    <property type="entry name" value="coaD_prev_kdtB"/>
    <property type="match status" value="1"/>
</dbReference>
<dbReference type="Pfam" id="PF01467">
    <property type="entry name" value="CTP_transf_like"/>
    <property type="match status" value="1"/>
</dbReference>
<keyword evidence="2 9" id="KW-0808">Transferase</keyword>
<keyword evidence="6 9" id="KW-0460">Magnesium</keyword>
<dbReference type="HAMAP" id="MF_00151">
    <property type="entry name" value="PPAT_bact"/>
    <property type="match status" value="1"/>
</dbReference>
<dbReference type="NCBIfam" id="TIGR00125">
    <property type="entry name" value="cyt_tran_rel"/>
    <property type="match status" value="1"/>
</dbReference>
<accession>A0ABU8MMM8</accession>
<feature type="binding site" evidence="9">
    <location>
        <position position="40"/>
    </location>
    <ligand>
        <name>substrate</name>
    </ligand>
</feature>
<feature type="binding site" evidence="9">
    <location>
        <begin position="8"/>
        <end position="9"/>
    </location>
    <ligand>
        <name>ATP</name>
        <dbReference type="ChEBI" id="CHEBI:30616"/>
    </ligand>
</feature>
<evidence type="ECO:0000256" key="5">
    <source>
        <dbReference type="ARBA" id="ARBA00022840"/>
    </source>
</evidence>
<evidence type="ECO:0000313" key="11">
    <source>
        <dbReference type="EMBL" id="MEJ2868561.1"/>
    </source>
</evidence>
<feature type="binding site" evidence="9">
    <location>
        <position position="8"/>
    </location>
    <ligand>
        <name>substrate</name>
    </ligand>
</feature>
<evidence type="ECO:0000259" key="10">
    <source>
        <dbReference type="Pfam" id="PF01467"/>
    </source>
</evidence>
<dbReference type="Gene3D" id="3.40.50.620">
    <property type="entry name" value="HUPs"/>
    <property type="match status" value="1"/>
</dbReference>
<name>A0ABU8MMM8_9PSEU</name>
<evidence type="ECO:0000256" key="9">
    <source>
        <dbReference type="HAMAP-Rule" id="MF_00151"/>
    </source>
</evidence>
<evidence type="ECO:0000256" key="3">
    <source>
        <dbReference type="ARBA" id="ARBA00022695"/>
    </source>
</evidence>
<feature type="binding site" evidence="9">
    <location>
        <begin position="87"/>
        <end position="89"/>
    </location>
    <ligand>
        <name>ATP</name>
        <dbReference type="ChEBI" id="CHEBI:30616"/>
    </ligand>
</feature>